<dbReference type="Proteomes" id="UP001156905">
    <property type="component" value="Unassembled WGS sequence"/>
</dbReference>
<dbReference type="EMBL" id="BSOW01000015">
    <property type="protein sequence ID" value="GLR87777.1"/>
    <property type="molecule type" value="Genomic_DNA"/>
</dbReference>
<dbReference type="RefSeq" id="WP_284268789.1">
    <property type="nucleotide sequence ID" value="NZ_BSOW01000015.1"/>
</dbReference>
<dbReference type="InterPro" id="IPR046031">
    <property type="entry name" value="DUF5989"/>
</dbReference>
<dbReference type="Pfam" id="PF19451">
    <property type="entry name" value="DUF5989"/>
    <property type="match status" value="1"/>
</dbReference>
<evidence type="ECO:0000313" key="1">
    <source>
        <dbReference type="EMBL" id="GLR87777.1"/>
    </source>
</evidence>
<proteinExistence type="predicted"/>
<reference evidence="2" key="1">
    <citation type="journal article" date="2019" name="Int. J. Syst. Evol. Microbiol.">
        <title>The Global Catalogue of Microorganisms (GCM) 10K type strain sequencing project: providing services to taxonomists for standard genome sequencing and annotation.</title>
        <authorList>
            <consortium name="The Broad Institute Genomics Platform"/>
            <consortium name="The Broad Institute Genome Sequencing Center for Infectious Disease"/>
            <person name="Wu L."/>
            <person name="Ma J."/>
        </authorList>
    </citation>
    <scope>NUCLEOTIDE SEQUENCE [LARGE SCALE GENOMIC DNA]</scope>
    <source>
        <strain evidence="2">NBRC 102520</strain>
    </source>
</reference>
<comment type="caution">
    <text evidence="1">The sequence shown here is derived from an EMBL/GenBank/DDBJ whole genome shotgun (WGS) entry which is preliminary data.</text>
</comment>
<gene>
    <name evidence="1" type="ORF">GCM10007857_44880</name>
</gene>
<evidence type="ECO:0000313" key="2">
    <source>
        <dbReference type="Proteomes" id="UP001156905"/>
    </source>
</evidence>
<protein>
    <submittedName>
        <fullName evidence="1">Uncharacterized protein</fullName>
    </submittedName>
</protein>
<keyword evidence="2" id="KW-1185">Reference proteome</keyword>
<organism evidence="1 2">
    <name type="scientific">Bradyrhizobium iriomotense</name>
    <dbReference type="NCBI Taxonomy" id="441950"/>
    <lineage>
        <taxon>Bacteria</taxon>
        <taxon>Pseudomonadati</taxon>
        <taxon>Pseudomonadota</taxon>
        <taxon>Alphaproteobacteria</taxon>
        <taxon>Hyphomicrobiales</taxon>
        <taxon>Nitrobacteraceae</taxon>
        <taxon>Bradyrhizobium</taxon>
    </lineage>
</organism>
<sequence>MYLFITELWAFMRVRKKMWLAPLVVLMVVIAALLVLAEGSVISPFVYVLF</sequence>
<accession>A0ABQ6B055</accession>
<name>A0ABQ6B055_9BRAD</name>